<dbReference type="HOGENOM" id="CLU_2371888_0_0_12"/>
<accession>M2BW62</accession>
<name>M2BW62_TREDN</name>
<gene>
    <name evidence="1" type="ORF">HMPREF9725_02157</name>
</gene>
<organism evidence="1">
    <name type="scientific">Treponema denticola H1-T</name>
    <dbReference type="NCBI Taxonomy" id="999431"/>
    <lineage>
        <taxon>Bacteria</taxon>
        <taxon>Pseudomonadati</taxon>
        <taxon>Spirochaetota</taxon>
        <taxon>Spirochaetia</taxon>
        <taxon>Spirochaetales</taxon>
        <taxon>Treponemataceae</taxon>
        <taxon>Treponema</taxon>
    </lineage>
</organism>
<protein>
    <submittedName>
        <fullName evidence="1">Uncharacterized protein</fullName>
    </submittedName>
</protein>
<proteinExistence type="predicted"/>
<sequence>MKLDVLKEKIADSGLIIAQSTDYCPMGICLIQCEKCSTSCESGCSGQGCVSCSAESCSGGCYKSCPSGCAKYSCSSCSHVCASNSSIGVIIPLGG</sequence>
<dbReference type="AlphaFoldDB" id="M2BW62"/>
<dbReference type="Proteomes" id="UP000011708">
    <property type="component" value="Chromosome"/>
</dbReference>
<reference evidence="1" key="1">
    <citation type="submission" date="2012-01" db="EMBL/GenBank/DDBJ databases">
        <title>The Genome Sequence of Treponema denticola H1-T.</title>
        <authorList>
            <consortium name="The Broad Institute Genome Sequencing Platform"/>
            <person name="Earl A."/>
            <person name="Ward D."/>
            <person name="Feldgarden M."/>
            <person name="Gevers D."/>
            <person name="Blanton J.M."/>
            <person name="Fenno C.J."/>
            <person name="Baranova O.V."/>
            <person name="Mathney J."/>
            <person name="Dewhirst F.E."/>
            <person name="Izard J."/>
            <person name="Young S.K."/>
            <person name="Zeng Q."/>
            <person name="Gargeya S."/>
            <person name="Fitzgerald M."/>
            <person name="Haas B."/>
            <person name="Abouelleil A."/>
            <person name="Alvarado L."/>
            <person name="Arachchi H.M."/>
            <person name="Berlin A."/>
            <person name="Chapman S.B."/>
            <person name="Gearin G."/>
            <person name="Goldberg J."/>
            <person name="Griggs A."/>
            <person name="Gujja S."/>
            <person name="Hansen M."/>
            <person name="Heiman D."/>
            <person name="Howarth C."/>
            <person name="Larimer J."/>
            <person name="Lui A."/>
            <person name="MacDonald P.J.P."/>
            <person name="McCowen C."/>
            <person name="Montmayeur A."/>
            <person name="Murphy C."/>
            <person name="Neiman D."/>
            <person name="Pearson M."/>
            <person name="Priest M."/>
            <person name="Roberts A."/>
            <person name="Saif S."/>
            <person name="Shea T."/>
            <person name="Sisk P."/>
            <person name="Stolte C."/>
            <person name="Sykes S."/>
            <person name="Wortman J."/>
            <person name="Nusbaum C."/>
            <person name="Birren B."/>
        </authorList>
    </citation>
    <scope>NUCLEOTIDE SEQUENCE [LARGE SCALE GENOMIC DNA]</scope>
    <source>
        <strain evidence="1">H1-T</strain>
    </source>
</reference>
<evidence type="ECO:0000313" key="1">
    <source>
        <dbReference type="EMBL" id="EMB29287.1"/>
    </source>
</evidence>
<dbReference type="EMBL" id="AGDW01000022">
    <property type="protein sequence ID" value="EMB29287.1"/>
    <property type="molecule type" value="Genomic_DNA"/>
</dbReference>
<comment type="caution">
    <text evidence="1">The sequence shown here is derived from an EMBL/GenBank/DDBJ whole genome shotgun (WGS) entry which is preliminary data.</text>
</comment>